<dbReference type="PANTHER" id="PTHR21496:SF0">
    <property type="entry name" value="RIESKE DOMAIN-CONTAINING PROTEIN"/>
    <property type="match status" value="1"/>
</dbReference>
<comment type="similarity">
    <text evidence="6">Belongs to the bacterial ring-hydroxylating dioxygenase ferredoxin component family.</text>
</comment>
<feature type="region of interest" description="Disordered" evidence="7">
    <location>
        <begin position="1"/>
        <end position="20"/>
    </location>
</feature>
<dbReference type="InterPro" id="IPR017941">
    <property type="entry name" value="Rieske_2Fe-2S"/>
</dbReference>
<keyword evidence="1" id="KW-0001">2Fe-2S</keyword>
<evidence type="ECO:0000256" key="5">
    <source>
        <dbReference type="ARBA" id="ARBA00034078"/>
    </source>
</evidence>
<organism evidence="9 10">
    <name type="scientific">Pseudonocardia humida</name>
    <dbReference type="NCBI Taxonomy" id="2800819"/>
    <lineage>
        <taxon>Bacteria</taxon>
        <taxon>Bacillati</taxon>
        <taxon>Actinomycetota</taxon>
        <taxon>Actinomycetes</taxon>
        <taxon>Pseudonocardiales</taxon>
        <taxon>Pseudonocardiaceae</taxon>
        <taxon>Pseudonocardia</taxon>
    </lineage>
</organism>
<gene>
    <name evidence="9" type="ORF">KDL28_14530</name>
</gene>
<evidence type="ECO:0000256" key="3">
    <source>
        <dbReference type="ARBA" id="ARBA00023004"/>
    </source>
</evidence>
<dbReference type="EMBL" id="JAGSOV010000034">
    <property type="protein sequence ID" value="MCO1656273.1"/>
    <property type="molecule type" value="Genomic_DNA"/>
</dbReference>
<evidence type="ECO:0000256" key="2">
    <source>
        <dbReference type="ARBA" id="ARBA00022723"/>
    </source>
</evidence>
<name>A0ABT0ZZV3_9PSEU</name>
<evidence type="ECO:0000313" key="10">
    <source>
        <dbReference type="Proteomes" id="UP001165283"/>
    </source>
</evidence>
<keyword evidence="2" id="KW-0479">Metal-binding</keyword>
<feature type="compositionally biased region" description="Polar residues" evidence="7">
    <location>
        <begin position="1"/>
        <end position="13"/>
    </location>
</feature>
<dbReference type="RefSeq" id="WP_252438847.1">
    <property type="nucleotide sequence ID" value="NZ_JAGSOV010000034.1"/>
</dbReference>
<evidence type="ECO:0000256" key="4">
    <source>
        <dbReference type="ARBA" id="ARBA00023014"/>
    </source>
</evidence>
<sequence>MTDQPPSTSAQTSGGVRRVGRWAVGTSRGEDFAVSPRCRHQLADLSKGHVDADGCLVCPWHASRYDVRTGEMVDGPRGFFFYRGPTPGYSGLVKAYAKHLRLRIGRVVRRGGRITVE</sequence>
<reference evidence="9" key="1">
    <citation type="submission" date="2021-04" db="EMBL/GenBank/DDBJ databases">
        <title>Pseudonocardia sp. nov., isolated from sandy soil of mangrove forest.</title>
        <authorList>
            <person name="Zan Z."/>
            <person name="Huang R."/>
            <person name="Liu W."/>
        </authorList>
    </citation>
    <scope>NUCLEOTIDE SEQUENCE</scope>
    <source>
        <strain evidence="9">S2-4</strain>
    </source>
</reference>
<dbReference type="Gene3D" id="2.102.10.10">
    <property type="entry name" value="Rieske [2Fe-2S] iron-sulphur domain"/>
    <property type="match status" value="1"/>
</dbReference>
<dbReference type="Proteomes" id="UP001165283">
    <property type="component" value="Unassembled WGS sequence"/>
</dbReference>
<dbReference type="SUPFAM" id="SSF50022">
    <property type="entry name" value="ISP domain"/>
    <property type="match status" value="1"/>
</dbReference>
<evidence type="ECO:0000256" key="6">
    <source>
        <dbReference type="ARBA" id="ARBA00038001"/>
    </source>
</evidence>
<evidence type="ECO:0000259" key="8">
    <source>
        <dbReference type="PROSITE" id="PS51296"/>
    </source>
</evidence>
<dbReference type="Pfam" id="PF00355">
    <property type="entry name" value="Rieske"/>
    <property type="match status" value="1"/>
</dbReference>
<dbReference type="PROSITE" id="PS51296">
    <property type="entry name" value="RIESKE"/>
    <property type="match status" value="1"/>
</dbReference>
<feature type="domain" description="Rieske" evidence="8">
    <location>
        <begin position="1"/>
        <end position="95"/>
    </location>
</feature>
<accession>A0ABT0ZZV3</accession>
<keyword evidence="4" id="KW-0411">Iron-sulfur</keyword>
<proteinExistence type="inferred from homology"/>
<comment type="cofactor">
    <cofactor evidence="5">
        <name>[2Fe-2S] cluster</name>
        <dbReference type="ChEBI" id="CHEBI:190135"/>
    </cofactor>
</comment>
<keyword evidence="10" id="KW-1185">Reference proteome</keyword>
<evidence type="ECO:0000256" key="7">
    <source>
        <dbReference type="SAM" id="MobiDB-lite"/>
    </source>
</evidence>
<dbReference type="PANTHER" id="PTHR21496">
    <property type="entry name" value="FERREDOXIN-RELATED"/>
    <property type="match status" value="1"/>
</dbReference>
<comment type="caution">
    <text evidence="9">The sequence shown here is derived from an EMBL/GenBank/DDBJ whole genome shotgun (WGS) entry which is preliminary data.</text>
</comment>
<evidence type="ECO:0000313" key="9">
    <source>
        <dbReference type="EMBL" id="MCO1656273.1"/>
    </source>
</evidence>
<dbReference type="CDD" id="cd03467">
    <property type="entry name" value="Rieske"/>
    <property type="match status" value="1"/>
</dbReference>
<dbReference type="InterPro" id="IPR036922">
    <property type="entry name" value="Rieske_2Fe-2S_sf"/>
</dbReference>
<protein>
    <submittedName>
        <fullName evidence="9">Rieske (2Fe-2S) protein</fullName>
    </submittedName>
</protein>
<keyword evidence="3" id="KW-0408">Iron</keyword>
<evidence type="ECO:0000256" key="1">
    <source>
        <dbReference type="ARBA" id="ARBA00022714"/>
    </source>
</evidence>